<dbReference type="FunFam" id="3.40.50.300:FF:000088">
    <property type="entry name" value="Ras-related C3 botulinum toxin substrate 1"/>
    <property type="match status" value="1"/>
</dbReference>
<comment type="caution">
    <text evidence="10">The sequence shown here is derived from an EMBL/GenBank/DDBJ whole genome shotgun (WGS) entry which is preliminary data.</text>
</comment>
<dbReference type="SUPFAM" id="SSF52540">
    <property type="entry name" value="P-loop containing nucleoside triphosphate hydrolases"/>
    <property type="match status" value="1"/>
</dbReference>
<dbReference type="GO" id="GO:0005886">
    <property type="term" value="C:plasma membrane"/>
    <property type="evidence" value="ECO:0007669"/>
    <property type="project" value="UniProtKB-SubCell"/>
</dbReference>
<keyword evidence="2" id="KW-1003">Cell membrane</keyword>
<keyword evidence="6" id="KW-0449">Lipoprotein</keyword>
<dbReference type="InterPro" id="IPR003578">
    <property type="entry name" value="Small_GTPase_Rho"/>
</dbReference>
<comment type="subcellular location">
    <subcellularLocation>
        <location evidence="1">Cell membrane</location>
        <topology evidence="1">Lipid-anchor</topology>
        <orientation evidence="1">Cytoplasmic side</orientation>
    </subcellularLocation>
</comment>
<keyword evidence="4" id="KW-0547">Nucleotide-binding</keyword>
<evidence type="ECO:0000256" key="7">
    <source>
        <dbReference type="ARBA" id="ARBA00023289"/>
    </source>
</evidence>
<evidence type="ECO:0000256" key="1">
    <source>
        <dbReference type="ARBA" id="ARBA00004342"/>
    </source>
</evidence>
<evidence type="ECO:0000256" key="2">
    <source>
        <dbReference type="ARBA" id="ARBA00022475"/>
    </source>
</evidence>
<evidence type="ECO:0000256" key="5">
    <source>
        <dbReference type="ARBA" id="ARBA00023134"/>
    </source>
</evidence>
<dbReference type="SUPFAM" id="SSF51197">
    <property type="entry name" value="Clavaminate synthase-like"/>
    <property type="match status" value="1"/>
</dbReference>
<dbReference type="Gene3D" id="3.40.50.300">
    <property type="entry name" value="P-loop containing nucleotide triphosphate hydrolases"/>
    <property type="match status" value="1"/>
</dbReference>
<accession>A0A2P6NE28</accession>
<organism evidence="10 11">
    <name type="scientific">Planoprotostelium fungivorum</name>
    <dbReference type="NCBI Taxonomy" id="1890364"/>
    <lineage>
        <taxon>Eukaryota</taxon>
        <taxon>Amoebozoa</taxon>
        <taxon>Evosea</taxon>
        <taxon>Variosea</taxon>
        <taxon>Cavosteliida</taxon>
        <taxon>Cavosteliaceae</taxon>
        <taxon>Planoprotostelium</taxon>
    </lineage>
</organism>
<keyword evidence="5" id="KW-0342">GTP-binding</keyword>
<evidence type="ECO:0000259" key="9">
    <source>
        <dbReference type="PROSITE" id="PS51471"/>
    </source>
</evidence>
<protein>
    <submittedName>
        <fullName evidence="10">Ras-related C3 botulinum toxin substrate 1-like</fullName>
    </submittedName>
</protein>
<evidence type="ECO:0000313" key="10">
    <source>
        <dbReference type="EMBL" id="PRP82209.1"/>
    </source>
</evidence>
<feature type="domain" description="Fe2OG dioxygenase" evidence="9">
    <location>
        <begin position="114"/>
        <end position="245"/>
    </location>
</feature>
<dbReference type="Gene3D" id="2.60.120.590">
    <property type="entry name" value="Alpha-ketoglutarate-dependent dioxygenase AlkB-like"/>
    <property type="match status" value="1"/>
</dbReference>
<dbReference type="InterPro" id="IPR027417">
    <property type="entry name" value="P-loop_NTPase"/>
</dbReference>
<dbReference type="PROSITE" id="PS51471">
    <property type="entry name" value="FE2OG_OXY"/>
    <property type="match status" value="1"/>
</dbReference>
<dbReference type="NCBIfam" id="TIGR00231">
    <property type="entry name" value="small_GTP"/>
    <property type="match status" value="1"/>
</dbReference>
<dbReference type="Pfam" id="PF00071">
    <property type="entry name" value="Ras"/>
    <property type="match status" value="1"/>
</dbReference>
<dbReference type="PROSITE" id="PS51421">
    <property type="entry name" value="RAS"/>
    <property type="match status" value="1"/>
</dbReference>
<keyword evidence="3" id="KW-0488">Methylation</keyword>
<keyword evidence="8" id="KW-0560">Oxidoreductase</keyword>
<dbReference type="OrthoDB" id="8830751at2759"/>
<sequence length="479" mass="54173">MADQHPLAEYRVGTIPTAYYVPNYISEDQEKRLLQHIYLSKAKWREVNGRRLQNWGGNPHPKGMVAVKLPDWLEILGKRMATESGIFDSQVNLRTEAFNRHFGLRYQITYLSMNISQTVVSWYDCIVYVDVYLLQPHTDGPLYVPHFGIISLQGTVLMEFFKSQSVAENETEEGRETTAEPVMSLLLEPRSLLVVKDSLYSEHLHSVPFRDHDIISSHTSNTPESRTGERIERTPRLSLTFRRVSKAFGVRIKRKVKDEGEVERDLTKSGEARSPGPYFRLNRRGTMQSIKCVVVGDGAVGKTCLLISYTTNAFPGEYIPTVFDNYSANVMVDGKPINLGLWDTAGQEDYDRLRPLSYPQTDVFLCAFSIISPASFENVSAKWHPEISHHCPNTPVILVGTKLDLRDDKDTIDRLREKNQAPISYEQGMAKAKEINAVKYMECSALTQKGLKSVFDEAIRAVIVPPPIKKKKSGGCALL</sequence>
<dbReference type="GO" id="GO:0003924">
    <property type="term" value="F:GTPase activity"/>
    <property type="evidence" value="ECO:0007669"/>
    <property type="project" value="InterPro"/>
</dbReference>
<dbReference type="GO" id="GO:0046872">
    <property type="term" value="F:metal ion binding"/>
    <property type="evidence" value="ECO:0007669"/>
    <property type="project" value="UniProtKB-KW"/>
</dbReference>
<evidence type="ECO:0000256" key="4">
    <source>
        <dbReference type="ARBA" id="ARBA00022741"/>
    </source>
</evidence>
<keyword evidence="2" id="KW-0472">Membrane</keyword>
<keyword evidence="7" id="KW-0636">Prenylation</keyword>
<evidence type="ECO:0000256" key="6">
    <source>
        <dbReference type="ARBA" id="ARBA00023288"/>
    </source>
</evidence>
<dbReference type="SMART" id="SM00175">
    <property type="entry name" value="RAB"/>
    <property type="match status" value="1"/>
</dbReference>
<dbReference type="InterPro" id="IPR037151">
    <property type="entry name" value="AlkB-like_sf"/>
</dbReference>
<dbReference type="PRINTS" id="PR00449">
    <property type="entry name" value="RASTRNSFRMNG"/>
</dbReference>
<dbReference type="Proteomes" id="UP000241769">
    <property type="component" value="Unassembled WGS sequence"/>
</dbReference>
<reference evidence="10 11" key="1">
    <citation type="journal article" date="2018" name="Genome Biol. Evol.">
        <title>Multiple Roots of Fruiting Body Formation in Amoebozoa.</title>
        <authorList>
            <person name="Hillmann F."/>
            <person name="Forbes G."/>
            <person name="Novohradska S."/>
            <person name="Ferling I."/>
            <person name="Riege K."/>
            <person name="Groth M."/>
            <person name="Westermann M."/>
            <person name="Marz M."/>
            <person name="Spaller T."/>
            <person name="Winckler T."/>
            <person name="Schaap P."/>
            <person name="Glockner G."/>
        </authorList>
    </citation>
    <scope>NUCLEOTIDE SEQUENCE [LARGE SCALE GENOMIC DNA]</scope>
    <source>
        <strain evidence="10 11">Jena</strain>
    </source>
</reference>
<evidence type="ECO:0000313" key="11">
    <source>
        <dbReference type="Proteomes" id="UP000241769"/>
    </source>
</evidence>
<dbReference type="PANTHER" id="PTHR24072">
    <property type="entry name" value="RHO FAMILY GTPASE"/>
    <property type="match status" value="1"/>
</dbReference>
<dbReference type="InterPro" id="IPR001806">
    <property type="entry name" value="Small_GTPase"/>
</dbReference>
<dbReference type="GO" id="GO:0016491">
    <property type="term" value="F:oxidoreductase activity"/>
    <property type="evidence" value="ECO:0007669"/>
    <property type="project" value="UniProtKB-KW"/>
</dbReference>
<dbReference type="CDD" id="cd01871">
    <property type="entry name" value="Rac1_like"/>
    <property type="match status" value="1"/>
</dbReference>
<dbReference type="PROSITE" id="PS51420">
    <property type="entry name" value="RHO"/>
    <property type="match status" value="1"/>
</dbReference>
<keyword evidence="8" id="KW-0408">Iron</keyword>
<keyword evidence="11" id="KW-1185">Reference proteome</keyword>
<proteinExistence type="inferred from homology"/>
<dbReference type="PROSITE" id="PS51419">
    <property type="entry name" value="RAB"/>
    <property type="match status" value="1"/>
</dbReference>
<dbReference type="InParanoid" id="A0A2P6NE28"/>
<dbReference type="STRING" id="1890364.A0A2P6NE28"/>
<gene>
    <name evidence="10" type="ORF">PROFUN_10418</name>
</gene>
<evidence type="ECO:0000256" key="8">
    <source>
        <dbReference type="RuleBase" id="RU003682"/>
    </source>
</evidence>
<dbReference type="SMART" id="SM00176">
    <property type="entry name" value="RAN"/>
    <property type="match status" value="1"/>
</dbReference>
<dbReference type="InterPro" id="IPR005225">
    <property type="entry name" value="Small_GTP-bd"/>
</dbReference>
<dbReference type="GO" id="GO:0007264">
    <property type="term" value="P:small GTPase-mediated signal transduction"/>
    <property type="evidence" value="ECO:0007669"/>
    <property type="project" value="InterPro"/>
</dbReference>
<comment type="similarity">
    <text evidence="8">Belongs to the iron/ascorbate-dependent oxidoreductase family.</text>
</comment>
<dbReference type="EMBL" id="MDYQ01000108">
    <property type="protein sequence ID" value="PRP82209.1"/>
    <property type="molecule type" value="Genomic_DNA"/>
</dbReference>
<dbReference type="GO" id="GO:0005525">
    <property type="term" value="F:GTP binding"/>
    <property type="evidence" value="ECO:0007669"/>
    <property type="project" value="UniProtKB-KW"/>
</dbReference>
<dbReference type="InterPro" id="IPR005123">
    <property type="entry name" value="Oxoglu/Fe-dep_dioxygenase_dom"/>
</dbReference>
<dbReference type="AlphaFoldDB" id="A0A2P6NE28"/>
<dbReference type="SMART" id="SM00174">
    <property type="entry name" value="RHO"/>
    <property type="match status" value="1"/>
</dbReference>
<dbReference type="SMART" id="SM00173">
    <property type="entry name" value="RAS"/>
    <property type="match status" value="1"/>
</dbReference>
<evidence type="ECO:0000256" key="3">
    <source>
        <dbReference type="ARBA" id="ARBA00022481"/>
    </source>
</evidence>
<name>A0A2P6NE28_9EUKA</name>
<keyword evidence="8" id="KW-0479">Metal-binding</keyword>